<reference evidence="4" key="3">
    <citation type="submission" date="2025-04" db="UniProtKB">
        <authorList>
            <consortium name="RefSeq"/>
        </authorList>
    </citation>
    <scope>IDENTIFICATION</scope>
    <source>
        <strain evidence="4">CBS 304.34</strain>
    </source>
</reference>
<reference evidence="2 4" key="1">
    <citation type="journal article" date="2020" name="Stud. Mycol.">
        <title>101 Dothideomycetes genomes: a test case for predicting lifestyles and emergence of pathogens.</title>
        <authorList>
            <person name="Haridas S."/>
            <person name="Albert R."/>
            <person name="Binder M."/>
            <person name="Bloem J."/>
            <person name="Labutti K."/>
            <person name="Salamov A."/>
            <person name="Andreopoulos B."/>
            <person name="Baker S."/>
            <person name="Barry K."/>
            <person name="Bills G."/>
            <person name="Bluhm B."/>
            <person name="Cannon C."/>
            <person name="Castanera R."/>
            <person name="Culley D."/>
            <person name="Daum C."/>
            <person name="Ezra D."/>
            <person name="Gonzalez J."/>
            <person name="Henrissat B."/>
            <person name="Kuo A."/>
            <person name="Liang C."/>
            <person name="Lipzen A."/>
            <person name="Lutzoni F."/>
            <person name="Magnuson J."/>
            <person name="Mondo S."/>
            <person name="Nolan M."/>
            <person name="Ohm R."/>
            <person name="Pangilinan J."/>
            <person name="Park H.-J."/>
            <person name="Ramirez L."/>
            <person name="Alfaro M."/>
            <person name="Sun H."/>
            <person name="Tritt A."/>
            <person name="Yoshinaga Y."/>
            <person name="Zwiers L.-H."/>
            <person name="Turgeon B."/>
            <person name="Goodwin S."/>
            <person name="Spatafora J."/>
            <person name="Crous P."/>
            <person name="Grigoriev I."/>
        </authorList>
    </citation>
    <scope>NUCLEOTIDE SEQUENCE</scope>
    <source>
        <strain evidence="2 4">CBS 304.34</strain>
    </source>
</reference>
<gene>
    <name evidence="2 4" type="ORF">BDZ99DRAFT_493278</name>
</gene>
<accession>A0A6A6Z9U7</accession>
<evidence type="ECO:0000313" key="3">
    <source>
        <dbReference type="Proteomes" id="UP000504636"/>
    </source>
</evidence>
<feature type="compositionally biased region" description="Basic residues" evidence="1">
    <location>
        <begin position="203"/>
        <end position="213"/>
    </location>
</feature>
<feature type="compositionally biased region" description="Basic and acidic residues" evidence="1">
    <location>
        <begin position="188"/>
        <end position="202"/>
    </location>
</feature>
<dbReference type="GeneID" id="54464115"/>
<reference evidence="4" key="2">
    <citation type="submission" date="2020-04" db="EMBL/GenBank/DDBJ databases">
        <authorList>
            <consortium name="NCBI Genome Project"/>
        </authorList>
    </citation>
    <scope>NUCLEOTIDE SEQUENCE</scope>
    <source>
        <strain evidence="4">CBS 304.34</strain>
    </source>
</reference>
<feature type="region of interest" description="Disordered" evidence="1">
    <location>
        <begin position="161"/>
        <end position="226"/>
    </location>
</feature>
<organism evidence="2">
    <name type="scientific">Mytilinidion resinicola</name>
    <dbReference type="NCBI Taxonomy" id="574789"/>
    <lineage>
        <taxon>Eukaryota</taxon>
        <taxon>Fungi</taxon>
        <taxon>Dikarya</taxon>
        <taxon>Ascomycota</taxon>
        <taxon>Pezizomycotina</taxon>
        <taxon>Dothideomycetes</taxon>
        <taxon>Pleosporomycetidae</taxon>
        <taxon>Mytilinidiales</taxon>
        <taxon>Mytilinidiaceae</taxon>
        <taxon>Mytilinidion</taxon>
    </lineage>
</organism>
<feature type="region of interest" description="Disordered" evidence="1">
    <location>
        <begin position="1"/>
        <end position="23"/>
    </location>
</feature>
<proteinExistence type="predicted"/>
<evidence type="ECO:0000256" key="1">
    <source>
        <dbReference type="SAM" id="MobiDB-lite"/>
    </source>
</evidence>
<dbReference type="AlphaFoldDB" id="A0A6A6Z9U7"/>
<keyword evidence="3" id="KW-1185">Reference proteome</keyword>
<evidence type="ECO:0000313" key="4">
    <source>
        <dbReference type="RefSeq" id="XP_033584433.1"/>
    </source>
</evidence>
<dbReference type="EMBL" id="MU003692">
    <property type="protein sequence ID" value="KAF2817469.1"/>
    <property type="molecule type" value="Genomic_DNA"/>
</dbReference>
<protein>
    <submittedName>
        <fullName evidence="2 4">Uncharacterized protein</fullName>
    </submittedName>
</protein>
<evidence type="ECO:0000313" key="2">
    <source>
        <dbReference type="EMBL" id="KAF2817469.1"/>
    </source>
</evidence>
<name>A0A6A6Z9U7_9PEZI</name>
<dbReference type="Proteomes" id="UP000504636">
    <property type="component" value="Unplaced"/>
</dbReference>
<sequence length="226" mass="25265">MQPLERSDIDPHAERTLHAQGRGEKRKLLVLSEDTLERHNKCYRKTNEAFGKSAIRQEGALAYEEEMYHLHYGKKVVALHDGFVPGPDKRSMPPPSPPSANNMNIYSATPSSETPMRRFMFPSTAHDAQPWLARGMLEDSGIGCGDLDSLELRRLAGQVIVPDENGDETEGSLCPSSPTLSNAQAMRVVKEKQERGSKENPRVRKLIKRHRAHTSRDAQDSGNTPE</sequence>
<dbReference type="RefSeq" id="XP_033584433.1">
    <property type="nucleotide sequence ID" value="XM_033723222.1"/>
</dbReference>
<dbReference type="OrthoDB" id="3778648at2759"/>
<feature type="compositionally biased region" description="Polar residues" evidence="1">
    <location>
        <begin position="174"/>
        <end position="184"/>
    </location>
</feature>